<dbReference type="RefSeq" id="WP_089769851.1">
    <property type="nucleotide sequence ID" value="NZ_FNPB01000022.1"/>
</dbReference>
<dbReference type="GeneID" id="55721638"/>
<evidence type="ECO:0000313" key="2">
    <source>
        <dbReference type="Proteomes" id="UP000199170"/>
    </source>
</evidence>
<name>A0A1H3KSC2_9EURY</name>
<evidence type="ECO:0000313" key="1">
    <source>
        <dbReference type="EMBL" id="SDY55092.1"/>
    </source>
</evidence>
<dbReference type="EMBL" id="FNPB01000022">
    <property type="protein sequence ID" value="SDY55092.1"/>
    <property type="molecule type" value="Genomic_DNA"/>
</dbReference>
<keyword evidence="2" id="KW-1185">Reference proteome</keyword>
<dbReference type="Proteomes" id="UP000199170">
    <property type="component" value="Unassembled WGS sequence"/>
</dbReference>
<protein>
    <submittedName>
        <fullName evidence="1">FmdE, Molybdenum formylmethanofuran dehydrogenase operon</fullName>
    </submittedName>
</protein>
<gene>
    <name evidence="1" type="ORF">SAMN04487946_1225</name>
</gene>
<sequence length="217" mass="23411">MTTNSPATDATHTSTDWQVDYDADPIEIRDPVAEALGVLTSGDPFVVTYTDAVKEAGHSCPTASGAYRIVQLGLDALYPDDYPIRSEIEVQAAGPRDDAAYGVMGRIISYVTGATDDDGFSGLAGGHGSRRDLLVFDAFDPGTHEPTFRFRRTDTDETVEVTYHVSDVPDGGPAIGNLQRILEGSASEEQRAAFAEAWHRRVQVVLNDDSLFTVEAV</sequence>
<dbReference type="STRING" id="660517.SAMN04487946_1225"/>
<reference evidence="2" key="1">
    <citation type="submission" date="2016-10" db="EMBL/GenBank/DDBJ databases">
        <authorList>
            <person name="Varghese N."/>
            <person name="Submissions S."/>
        </authorList>
    </citation>
    <scope>NUCLEOTIDE SEQUENCE [LARGE SCALE GENOMIC DNA]</scope>
    <source>
        <strain evidence="2">CGMCC 1.10118</strain>
    </source>
</reference>
<dbReference type="AlphaFoldDB" id="A0A1H3KSC2"/>
<organism evidence="1 2">
    <name type="scientific">Halobellus clavatus</name>
    <dbReference type="NCBI Taxonomy" id="660517"/>
    <lineage>
        <taxon>Archaea</taxon>
        <taxon>Methanobacteriati</taxon>
        <taxon>Methanobacteriota</taxon>
        <taxon>Stenosarchaea group</taxon>
        <taxon>Halobacteria</taxon>
        <taxon>Halobacteriales</taxon>
        <taxon>Haloferacaceae</taxon>
        <taxon>Halobellus</taxon>
    </lineage>
</organism>
<accession>A0A1H3KSC2</accession>
<dbReference type="OrthoDB" id="232030at2157"/>
<proteinExistence type="predicted"/>